<dbReference type="GO" id="GO:0016887">
    <property type="term" value="F:ATP hydrolysis activity"/>
    <property type="evidence" value="ECO:0007669"/>
    <property type="project" value="InterPro"/>
</dbReference>
<evidence type="ECO:0000256" key="11">
    <source>
        <dbReference type="ARBA" id="ARBA00022881"/>
    </source>
</evidence>
<dbReference type="InterPro" id="IPR041552">
    <property type="entry name" value="UvrA_DNA-bd"/>
</dbReference>
<evidence type="ECO:0000256" key="10">
    <source>
        <dbReference type="ARBA" id="ARBA00022840"/>
    </source>
</evidence>
<dbReference type="Gene3D" id="3.40.50.300">
    <property type="entry name" value="P-loop containing nucleotide triphosphate hydrolases"/>
    <property type="match status" value="3"/>
</dbReference>
<name>A0A1H3WN99_9BACT</name>
<keyword evidence="8" id="KW-0863">Zinc-finger</keyword>
<evidence type="ECO:0000313" key="19">
    <source>
        <dbReference type="EMBL" id="SDZ87832.1"/>
    </source>
</evidence>
<keyword evidence="3" id="KW-0479">Metal-binding</keyword>
<dbReference type="GO" id="GO:0003677">
    <property type="term" value="F:DNA binding"/>
    <property type="evidence" value="ECO:0007669"/>
    <property type="project" value="UniProtKB-KW"/>
</dbReference>
<keyword evidence="13" id="KW-0234">DNA repair</keyword>
<dbReference type="InterPro" id="IPR003439">
    <property type="entry name" value="ABC_transporter-like_ATP-bd"/>
</dbReference>
<comment type="subcellular location">
    <subcellularLocation>
        <location evidence="1">Cytoplasm</location>
    </subcellularLocation>
</comment>
<dbReference type="GO" id="GO:0009380">
    <property type="term" value="C:excinuclease repair complex"/>
    <property type="evidence" value="ECO:0007669"/>
    <property type="project" value="InterPro"/>
</dbReference>
<dbReference type="InterPro" id="IPR041102">
    <property type="entry name" value="UvrA_inter"/>
</dbReference>
<dbReference type="Proteomes" id="UP000199041">
    <property type="component" value="Unassembled WGS sequence"/>
</dbReference>
<evidence type="ECO:0000256" key="3">
    <source>
        <dbReference type="ARBA" id="ARBA00022723"/>
    </source>
</evidence>
<evidence type="ECO:0000256" key="6">
    <source>
        <dbReference type="ARBA" id="ARBA00022763"/>
    </source>
</evidence>
<proteinExistence type="inferred from homology"/>
<evidence type="ECO:0000256" key="4">
    <source>
        <dbReference type="ARBA" id="ARBA00022737"/>
    </source>
</evidence>
<dbReference type="GO" id="GO:0008270">
    <property type="term" value="F:zinc ion binding"/>
    <property type="evidence" value="ECO:0007669"/>
    <property type="project" value="UniProtKB-KW"/>
</dbReference>
<dbReference type="Gene3D" id="1.10.8.280">
    <property type="entry name" value="ABC transporter ATPase domain-like"/>
    <property type="match status" value="1"/>
</dbReference>
<feature type="domain" description="ABC transporter" evidence="18">
    <location>
        <begin position="644"/>
        <end position="972"/>
    </location>
</feature>
<evidence type="ECO:0000256" key="16">
    <source>
        <dbReference type="ARBA" id="ARBA00042156"/>
    </source>
</evidence>
<keyword evidence="11" id="KW-0267">Excision nuclease</keyword>
<organism evidence="19 20">
    <name type="scientific">Arachidicoccus rhizosphaerae</name>
    <dbReference type="NCBI Taxonomy" id="551991"/>
    <lineage>
        <taxon>Bacteria</taxon>
        <taxon>Pseudomonadati</taxon>
        <taxon>Bacteroidota</taxon>
        <taxon>Chitinophagia</taxon>
        <taxon>Chitinophagales</taxon>
        <taxon>Chitinophagaceae</taxon>
        <taxon>Arachidicoccus</taxon>
    </lineage>
</organism>
<feature type="compositionally biased region" description="Basic and acidic residues" evidence="17">
    <location>
        <begin position="11"/>
        <end position="22"/>
    </location>
</feature>
<dbReference type="Pfam" id="PF00005">
    <property type="entry name" value="ABC_tran"/>
    <property type="match status" value="1"/>
</dbReference>
<accession>A0A1H3WN99</accession>
<evidence type="ECO:0000256" key="5">
    <source>
        <dbReference type="ARBA" id="ARBA00022741"/>
    </source>
</evidence>
<dbReference type="GO" id="GO:0005524">
    <property type="term" value="F:ATP binding"/>
    <property type="evidence" value="ECO:0007669"/>
    <property type="project" value="UniProtKB-KW"/>
</dbReference>
<evidence type="ECO:0000256" key="14">
    <source>
        <dbReference type="ARBA" id="ARBA00038000"/>
    </source>
</evidence>
<dbReference type="PROSITE" id="PS50893">
    <property type="entry name" value="ABC_TRANSPORTER_2"/>
    <property type="match status" value="2"/>
</dbReference>
<dbReference type="Pfam" id="PF17755">
    <property type="entry name" value="UvrA_DNA-bind"/>
    <property type="match status" value="1"/>
</dbReference>
<sequence>MQTEKPSIRKKSAENVVSKEKSAVNAIRSKKENKAAQEIEDIQQMEVLASKRQDIFIKGARTHNLKNVSVALPRNKLIVVTGVSGSGKSSLTIDTLFAEGQRRYAESLNAYVRQFMARMDKPDVDYIKGLCPAIAIEQKVTTRSPRSTVGSMTEIYDYLRLLYARVGVTISPVSGQEVKKEDVADVLKAVGNAPDGSRIYILSPFKQHSGRDLREEMDILIQKGFSRISLQQTNGSSELVVLEELLQQSDSAIKKKLAKKGVFVLIDRIKKRDFDEQDIHRMTDSIETAFYEGEDLMSLLVEQTLLSFSRKFELDGIVFEQPVPNLFSFNNPYGACPTCEGFGQVLGIDKDLVIPDQRLSVFEGAVAPWKGEKLVWWKKQFIKNAHKFDFPIHKPYQELNAAQKRSLWNGDVDAYGINDFFKDVQQNLYKIQFRVLQSRYRGRTDCPDCEGYRLRPEALYVKLGGLHIGELCRMPVADLKPWLDQMILTLSDTQQKIAARLLIELQQRMQTLLDVGLGYLTLERMANTLSGGESQRIQLTRSLGSNLTNSLYILDEPSIGLHPRDTDRLIGVLKQLKSLGNTIVVVEHDEMIMRQADYIIDMGPLAAHLGGEVIAKGTAAELMENPKSLTGQYLSGDLSIEAPKKVRSFTNSIQVKGARQNNLKNIDVQFPLNVMCVVTGVSGSGKTTLVKQILYPGIMKQKSGTAEKVGLHQSITGDLSQIQTVEIVDQNPIGKSSRSNPVTYIKAYDEIRQLFAKQYLAKVRGFTAGFFSFNVDGGRCDACKGEGEQTVEMQFLADVHLLCDVCKGKRFKQEVLEVTYKEKSIHDILEMSVDEAIEFFSEEKGLSAALEPLRQVGLGYIKLGQPSNTLSGGEAQRVKLASFLSKNKPTAPTLFIFDEPTTGLHFHDIRKLLDAFNALINQGHSLIIIEHNTDVIKSADWVIDLGPEAGADGGHLVFAGTPQALKKVAGSYTGKYL</sequence>
<keyword evidence="20" id="KW-1185">Reference proteome</keyword>
<dbReference type="InterPro" id="IPR004602">
    <property type="entry name" value="UvrA"/>
</dbReference>
<evidence type="ECO:0000313" key="20">
    <source>
        <dbReference type="Proteomes" id="UP000199041"/>
    </source>
</evidence>
<dbReference type="AlphaFoldDB" id="A0A1H3WN99"/>
<evidence type="ECO:0000259" key="18">
    <source>
        <dbReference type="PROSITE" id="PS50893"/>
    </source>
</evidence>
<keyword evidence="9" id="KW-0862">Zinc</keyword>
<keyword evidence="5" id="KW-0547">Nucleotide-binding</keyword>
<dbReference type="GO" id="GO:0006289">
    <property type="term" value="P:nucleotide-excision repair"/>
    <property type="evidence" value="ECO:0007669"/>
    <property type="project" value="InterPro"/>
</dbReference>
<evidence type="ECO:0000256" key="8">
    <source>
        <dbReference type="ARBA" id="ARBA00022771"/>
    </source>
</evidence>
<keyword evidence="12" id="KW-0238">DNA-binding</keyword>
<reference evidence="19 20" key="1">
    <citation type="submission" date="2016-10" db="EMBL/GenBank/DDBJ databases">
        <authorList>
            <person name="de Groot N.N."/>
        </authorList>
    </citation>
    <scope>NUCLEOTIDE SEQUENCE [LARGE SCALE GENOMIC DNA]</scope>
    <source>
        <strain evidence="19 20">Vu-144</strain>
    </source>
</reference>
<keyword evidence="4" id="KW-0677">Repeat</keyword>
<gene>
    <name evidence="19" type="ORF">SAMN05192529_103118</name>
</gene>
<dbReference type="STRING" id="551991.SAMN05192529_103118"/>
<dbReference type="Gene3D" id="3.30.190.20">
    <property type="match status" value="1"/>
</dbReference>
<comment type="similarity">
    <text evidence="14">Belongs to the ABC transporter superfamily. UvrA family.</text>
</comment>
<protein>
    <recommendedName>
        <fullName evidence="15">UvrABC system protein A</fullName>
    </recommendedName>
    <alternativeName>
        <fullName evidence="16">Excinuclease ABC subunit A</fullName>
    </alternativeName>
</protein>
<dbReference type="InterPro" id="IPR017871">
    <property type="entry name" value="ABC_transporter-like_CS"/>
</dbReference>
<keyword evidence="10" id="KW-0067">ATP-binding</keyword>
<dbReference type="InterPro" id="IPR027417">
    <property type="entry name" value="P-loop_NTPase"/>
</dbReference>
<evidence type="ECO:0000256" key="17">
    <source>
        <dbReference type="SAM" id="MobiDB-lite"/>
    </source>
</evidence>
<dbReference type="PROSITE" id="PS00211">
    <property type="entry name" value="ABC_TRANSPORTER_1"/>
    <property type="match status" value="1"/>
</dbReference>
<keyword evidence="6" id="KW-0227">DNA damage</keyword>
<dbReference type="Pfam" id="PF17760">
    <property type="entry name" value="UvrA_inter"/>
    <property type="match status" value="1"/>
</dbReference>
<keyword evidence="2" id="KW-0963">Cytoplasm</keyword>
<dbReference type="GO" id="GO:0005737">
    <property type="term" value="C:cytoplasm"/>
    <property type="evidence" value="ECO:0007669"/>
    <property type="project" value="UniProtKB-SubCell"/>
</dbReference>
<dbReference type="PANTHER" id="PTHR43152:SF3">
    <property type="entry name" value="UVRABC SYSTEM PROTEIN A"/>
    <property type="match status" value="1"/>
</dbReference>
<feature type="domain" description="ABC transporter" evidence="18">
    <location>
        <begin position="402"/>
        <end position="635"/>
    </location>
</feature>
<evidence type="ECO:0000256" key="13">
    <source>
        <dbReference type="ARBA" id="ARBA00023204"/>
    </source>
</evidence>
<dbReference type="PANTHER" id="PTHR43152">
    <property type="entry name" value="UVRABC SYSTEM PROTEIN A"/>
    <property type="match status" value="1"/>
</dbReference>
<dbReference type="RefSeq" id="WP_317042134.1">
    <property type="nucleotide sequence ID" value="NZ_FNQY01000003.1"/>
</dbReference>
<dbReference type="Gene3D" id="1.20.1580.10">
    <property type="entry name" value="ABC transporter ATPase like domain"/>
    <property type="match status" value="4"/>
</dbReference>
<keyword evidence="7" id="KW-0228">DNA excision</keyword>
<dbReference type="SUPFAM" id="SSF52540">
    <property type="entry name" value="P-loop containing nucleoside triphosphate hydrolases"/>
    <property type="match status" value="2"/>
</dbReference>
<dbReference type="GO" id="GO:0004518">
    <property type="term" value="F:nuclease activity"/>
    <property type="evidence" value="ECO:0007669"/>
    <property type="project" value="UniProtKB-KW"/>
</dbReference>
<feature type="region of interest" description="Disordered" evidence="17">
    <location>
        <begin position="1"/>
        <end position="23"/>
    </location>
</feature>
<dbReference type="NCBIfam" id="TIGR00630">
    <property type="entry name" value="uvra"/>
    <property type="match status" value="1"/>
</dbReference>
<evidence type="ECO:0000256" key="7">
    <source>
        <dbReference type="ARBA" id="ARBA00022769"/>
    </source>
</evidence>
<evidence type="ECO:0000256" key="9">
    <source>
        <dbReference type="ARBA" id="ARBA00022833"/>
    </source>
</evidence>
<dbReference type="EMBL" id="FNQY01000003">
    <property type="protein sequence ID" value="SDZ87832.1"/>
    <property type="molecule type" value="Genomic_DNA"/>
</dbReference>
<evidence type="ECO:0000256" key="2">
    <source>
        <dbReference type="ARBA" id="ARBA00022490"/>
    </source>
</evidence>
<evidence type="ECO:0000256" key="1">
    <source>
        <dbReference type="ARBA" id="ARBA00004496"/>
    </source>
</evidence>
<evidence type="ECO:0000256" key="12">
    <source>
        <dbReference type="ARBA" id="ARBA00023125"/>
    </source>
</evidence>
<evidence type="ECO:0000256" key="15">
    <source>
        <dbReference type="ARBA" id="ARBA00039316"/>
    </source>
</evidence>